<dbReference type="GO" id="GO:0005634">
    <property type="term" value="C:nucleus"/>
    <property type="evidence" value="ECO:0007669"/>
    <property type="project" value="UniProtKB-SubCell"/>
</dbReference>
<dbReference type="PROSITE" id="PS50039">
    <property type="entry name" value="FORK_HEAD_3"/>
    <property type="match status" value="1"/>
</dbReference>
<dbReference type="PANTHER" id="PTHR46617:SF1">
    <property type="entry name" value="FORKHEAD BOX PROTEIN G1"/>
    <property type="match status" value="1"/>
</dbReference>
<sequence>MDQTESPAPQKPSCFSIKSLLRRPEKREPPPGDTGPAEEPTDTAEEPSRSAKLDKPPFSYNALIMMAIRQSPEKRLTLNGIYEFIMKNFPFYREHKQGWQNSIRHNLSLNKCFVKVPRHYDDPGKGNYWMLDPSSDDVFIGGTTGKLRRRSVPSRGKMSIRGLRCPVGLGMNETPNTPLYWQISPLLSLHRPHYNGTPHGFVNPAHGYGSLVPGVEPVPGSCGGALALTDSYGMCSSGYLQQHAFSCQTSLTDSRRTGWAPFSRAVTGALPAALSRRDRVSPESV</sequence>
<dbReference type="GO" id="GO:1990837">
    <property type="term" value="F:sequence-specific double-stranded DNA binding"/>
    <property type="evidence" value="ECO:0007669"/>
    <property type="project" value="TreeGrafter"/>
</dbReference>
<dbReference type="SUPFAM" id="SSF46785">
    <property type="entry name" value="Winged helix' DNA-binding domain"/>
    <property type="match status" value="1"/>
</dbReference>
<dbReference type="InterPro" id="IPR036388">
    <property type="entry name" value="WH-like_DNA-bd_sf"/>
</dbReference>
<keyword evidence="2 4" id="KW-0238">DNA-binding</keyword>
<proteinExistence type="predicted"/>
<dbReference type="KEGG" id="caua:113057348"/>
<evidence type="ECO:0000313" key="7">
    <source>
        <dbReference type="Proteomes" id="UP000515129"/>
    </source>
</evidence>
<dbReference type="PRINTS" id="PR00053">
    <property type="entry name" value="FORKHEAD"/>
</dbReference>
<dbReference type="InterPro" id="IPR047208">
    <property type="entry name" value="FOXG1"/>
</dbReference>
<keyword evidence="7" id="KW-1185">Reference proteome</keyword>
<dbReference type="RefSeq" id="XP_026080503.1">
    <property type="nucleotide sequence ID" value="XM_026224718.1"/>
</dbReference>
<dbReference type="PROSITE" id="PS00658">
    <property type="entry name" value="FORK_HEAD_2"/>
    <property type="match status" value="1"/>
</dbReference>
<dbReference type="Pfam" id="PF00250">
    <property type="entry name" value="Forkhead"/>
    <property type="match status" value="1"/>
</dbReference>
<dbReference type="CDD" id="cd20021">
    <property type="entry name" value="FH_FOXG"/>
    <property type="match status" value="1"/>
</dbReference>
<feature type="region of interest" description="Disordered" evidence="5">
    <location>
        <begin position="1"/>
        <end position="55"/>
    </location>
</feature>
<feature type="domain" description="Fork-head" evidence="6">
    <location>
        <begin position="55"/>
        <end position="149"/>
    </location>
</feature>
<evidence type="ECO:0000256" key="3">
    <source>
        <dbReference type="ARBA" id="ARBA00034868"/>
    </source>
</evidence>
<organism evidence="7 8">
    <name type="scientific">Carassius auratus</name>
    <name type="common">Goldfish</name>
    <dbReference type="NCBI Taxonomy" id="7957"/>
    <lineage>
        <taxon>Eukaryota</taxon>
        <taxon>Metazoa</taxon>
        <taxon>Chordata</taxon>
        <taxon>Craniata</taxon>
        <taxon>Vertebrata</taxon>
        <taxon>Euteleostomi</taxon>
        <taxon>Actinopterygii</taxon>
        <taxon>Neopterygii</taxon>
        <taxon>Teleostei</taxon>
        <taxon>Ostariophysi</taxon>
        <taxon>Cypriniformes</taxon>
        <taxon>Cyprinidae</taxon>
        <taxon>Cyprininae</taxon>
        <taxon>Carassius</taxon>
    </lineage>
</organism>
<evidence type="ECO:0000256" key="1">
    <source>
        <dbReference type="ARBA" id="ARBA00004123"/>
    </source>
</evidence>
<reference evidence="8" key="1">
    <citation type="submission" date="2025-08" db="UniProtKB">
        <authorList>
            <consortium name="RefSeq"/>
        </authorList>
    </citation>
    <scope>IDENTIFICATION</scope>
    <source>
        <strain evidence="8">Wakin</strain>
        <tissue evidence="8">Muscle</tissue>
    </source>
</reference>
<feature type="DNA-binding region" description="Fork-head" evidence="4">
    <location>
        <begin position="55"/>
        <end position="149"/>
    </location>
</feature>
<evidence type="ECO:0000259" key="6">
    <source>
        <dbReference type="PROSITE" id="PS50039"/>
    </source>
</evidence>
<evidence type="ECO:0000256" key="4">
    <source>
        <dbReference type="PROSITE-ProRule" id="PRU00089"/>
    </source>
</evidence>
<dbReference type="InterPro" id="IPR036390">
    <property type="entry name" value="WH_DNA-bd_sf"/>
</dbReference>
<dbReference type="InterPro" id="IPR018122">
    <property type="entry name" value="TF_fork_head_CS_1"/>
</dbReference>
<dbReference type="GO" id="GO:0006357">
    <property type="term" value="P:regulation of transcription by RNA polymerase II"/>
    <property type="evidence" value="ECO:0007669"/>
    <property type="project" value="TreeGrafter"/>
</dbReference>
<evidence type="ECO:0000313" key="8">
    <source>
        <dbReference type="RefSeq" id="XP_026080503.1"/>
    </source>
</evidence>
<feature type="compositionally biased region" description="Basic and acidic residues" evidence="5">
    <location>
        <begin position="46"/>
        <end position="55"/>
    </location>
</feature>
<dbReference type="InterPro" id="IPR030456">
    <property type="entry name" value="TF_fork_head_CS_2"/>
</dbReference>
<dbReference type="OrthoDB" id="6230630at2759"/>
<dbReference type="SMART" id="SM00339">
    <property type="entry name" value="FH"/>
    <property type="match status" value="1"/>
</dbReference>
<dbReference type="Gene3D" id="1.10.10.10">
    <property type="entry name" value="Winged helix-like DNA-binding domain superfamily/Winged helix DNA-binding domain"/>
    <property type="match status" value="1"/>
</dbReference>
<dbReference type="Proteomes" id="UP000515129">
    <property type="component" value="Chromosome 38"/>
</dbReference>
<dbReference type="PANTHER" id="PTHR46617">
    <property type="entry name" value="FORKHEAD BOX PROTEIN G1"/>
    <property type="match status" value="1"/>
</dbReference>
<dbReference type="PROSITE" id="PS00657">
    <property type="entry name" value="FORK_HEAD_1"/>
    <property type="match status" value="1"/>
</dbReference>
<dbReference type="AlphaFoldDB" id="A0A6P6L7K7"/>
<accession>A0A6P6L7K7</accession>
<comment type="subcellular location">
    <subcellularLocation>
        <location evidence="1 4">Nucleus</location>
    </subcellularLocation>
</comment>
<protein>
    <recommendedName>
        <fullName evidence="3">Forkhead box protein G1</fullName>
    </recommendedName>
</protein>
<keyword evidence="4" id="KW-0539">Nucleus</keyword>
<dbReference type="GO" id="GO:0003700">
    <property type="term" value="F:DNA-binding transcription factor activity"/>
    <property type="evidence" value="ECO:0007669"/>
    <property type="project" value="InterPro"/>
</dbReference>
<dbReference type="InterPro" id="IPR001766">
    <property type="entry name" value="Fork_head_dom"/>
</dbReference>
<evidence type="ECO:0000256" key="2">
    <source>
        <dbReference type="ARBA" id="ARBA00023125"/>
    </source>
</evidence>
<gene>
    <name evidence="8" type="primary">foxg1d</name>
</gene>
<evidence type="ECO:0000256" key="5">
    <source>
        <dbReference type="SAM" id="MobiDB-lite"/>
    </source>
</evidence>
<dbReference type="FunFam" id="1.10.10.10:FF:000135">
    <property type="entry name" value="forkhead box protein G1"/>
    <property type="match status" value="1"/>
</dbReference>
<name>A0A6P6L7K7_CARAU</name>
<dbReference type="CTD" id="100142648"/>